<organism evidence="1 2">
    <name type="scientific">Pontibacter aydingkolensis</name>
    <dbReference type="NCBI Taxonomy" id="1911536"/>
    <lineage>
        <taxon>Bacteria</taxon>
        <taxon>Pseudomonadati</taxon>
        <taxon>Bacteroidota</taxon>
        <taxon>Cytophagia</taxon>
        <taxon>Cytophagales</taxon>
        <taxon>Hymenobacteraceae</taxon>
        <taxon>Pontibacter</taxon>
    </lineage>
</organism>
<evidence type="ECO:0000313" key="2">
    <source>
        <dbReference type="Proteomes" id="UP000813018"/>
    </source>
</evidence>
<dbReference type="EMBL" id="JAHYXK010000022">
    <property type="protein sequence ID" value="MBW7468909.1"/>
    <property type="molecule type" value="Genomic_DNA"/>
</dbReference>
<name>A0ABS7CYI8_9BACT</name>
<reference evidence="1 2" key="1">
    <citation type="journal article" date="2016" name="Int. J. Syst. Evol. Microbiol.">
        <title>Pontibacter aydingkolensis sp. nov., isolated from soil of a salt lake.</title>
        <authorList>
            <person name="Osman G."/>
            <person name="Zhang T."/>
            <person name="Lou K."/>
            <person name="Gao Y."/>
            <person name="Chang W."/>
            <person name="Lin Q."/>
            <person name="Yang H.M."/>
            <person name="Huo X.D."/>
            <person name="Wang N."/>
        </authorList>
    </citation>
    <scope>NUCLEOTIDE SEQUENCE [LARGE SCALE GENOMIC DNA]</scope>
    <source>
        <strain evidence="1 2">KACC 19255</strain>
    </source>
</reference>
<keyword evidence="2" id="KW-1185">Reference proteome</keyword>
<evidence type="ECO:0000313" key="1">
    <source>
        <dbReference type="EMBL" id="MBW7468909.1"/>
    </source>
</evidence>
<comment type="caution">
    <text evidence="1">The sequence shown here is derived from an EMBL/GenBank/DDBJ whole genome shotgun (WGS) entry which is preliminary data.</text>
</comment>
<proteinExistence type="predicted"/>
<dbReference type="RefSeq" id="WP_219878783.1">
    <property type="nucleotide sequence ID" value="NZ_JAHYXK010000022.1"/>
</dbReference>
<sequence>MAVYRSDHHHSEPTAKERILTAEQEELLDLYLQKLDTFFEELKEAEKTEVAIETLHLKRILSGKKE</sequence>
<protein>
    <submittedName>
        <fullName evidence="1">Uncharacterized protein</fullName>
    </submittedName>
</protein>
<gene>
    <name evidence="1" type="ORF">K0O23_17670</name>
</gene>
<accession>A0ABS7CYI8</accession>
<dbReference type="Proteomes" id="UP000813018">
    <property type="component" value="Unassembled WGS sequence"/>
</dbReference>